<evidence type="ECO:0000259" key="16">
    <source>
        <dbReference type="Pfam" id="PF02953"/>
    </source>
</evidence>
<evidence type="ECO:0000256" key="8">
    <source>
        <dbReference type="ARBA" id="ARBA00022833"/>
    </source>
</evidence>
<dbReference type="Gene3D" id="1.10.287.810">
    <property type="entry name" value="Mitochondrial import inner membrane translocase subunit tim13 like domains"/>
    <property type="match status" value="1"/>
</dbReference>
<reference evidence="17 18" key="1">
    <citation type="journal article" name="Sci. Rep.">
        <title>Genome-scale phylogenetic analyses confirm Olpidium as the closest living zoosporic fungus to the non-flagellated, terrestrial fungi.</title>
        <authorList>
            <person name="Chang Y."/>
            <person name="Rochon D."/>
            <person name="Sekimoto S."/>
            <person name="Wang Y."/>
            <person name="Chovatia M."/>
            <person name="Sandor L."/>
            <person name="Salamov A."/>
            <person name="Grigoriev I.V."/>
            <person name="Stajich J.E."/>
            <person name="Spatafora J.W."/>
        </authorList>
    </citation>
    <scope>NUCLEOTIDE SEQUENCE [LARGE SCALE GENOMIC DNA]</scope>
    <source>
        <strain evidence="17">S191</strain>
    </source>
</reference>
<evidence type="ECO:0000256" key="6">
    <source>
        <dbReference type="ARBA" id="ARBA00022723"/>
    </source>
</evidence>
<dbReference type="FunFam" id="1.10.287.810:FF:000002">
    <property type="entry name" value="Mitochondrial import inner membrane translocase subunit tim10"/>
    <property type="match status" value="1"/>
</dbReference>
<evidence type="ECO:0000256" key="15">
    <source>
        <dbReference type="ARBA" id="ARBA00067220"/>
    </source>
</evidence>
<accession>A0A8H7ZZG3</accession>
<feature type="non-terminal residue" evidence="17">
    <location>
        <position position="1"/>
    </location>
</feature>
<dbReference type="AlphaFoldDB" id="A0A8H7ZZG3"/>
<evidence type="ECO:0000256" key="9">
    <source>
        <dbReference type="ARBA" id="ARBA00022927"/>
    </source>
</evidence>
<keyword evidence="11" id="KW-0496">Mitochondrion</keyword>
<gene>
    <name evidence="17" type="ORF">BJ554DRAFT_5550</name>
</gene>
<dbReference type="SUPFAM" id="SSF144122">
    <property type="entry name" value="Tim10-like"/>
    <property type="match status" value="1"/>
</dbReference>
<evidence type="ECO:0000256" key="7">
    <source>
        <dbReference type="ARBA" id="ARBA00022792"/>
    </source>
</evidence>
<keyword evidence="14" id="KW-0143">Chaperone</keyword>
<keyword evidence="13" id="KW-1015">Disulfide bond</keyword>
<evidence type="ECO:0000313" key="17">
    <source>
        <dbReference type="EMBL" id="KAG5462154.1"/>
    </source>
</evidence>
<evidence type="ECO:0000256" key="10">
    <source>
        <dbReference type="ARBA" id="ARBA00023010"/>
    </source>
</evidence>
<keyword evidence="12" id="KW-0472">Membrane</keyword>
<evidence type="ECO:0000256" key="4">
    <source>
        <dbReference type="ARBA" id="ARBA00020709"/>
    </source>
</evidence>
<evidence type="ECO:0000256" key="1">
    <source>
        <dbReference type="ARBA" id="ARBA00004137"/>
    </source>
</evidence>
<keyword evidence="5" id="KW-0813">Transport</keyword>
<evidence type="ECO:0000256" key="13">
    <source>
        <dbReference type="ARBA" id="ARBA00023157"/>
    </source>
</evidence>
<evidence type="ECO:0000256" key="3">
    <source>
        <dbReference type="ARBA" id="ARBA00020190"/>
    </source>
</evidence>
<evidence type="ECO:0000256" key="12">
    <source>
        <dbReference type="ARBA" id="ARBA00023136"/>
    </source>
</evidence>
<proteinExistence type="inferred from homology"/>
<evidence type="ECO:0000256" key="14">
    <source>
        <dbReference type="ARBA" id="ARBA00023186"/>
    </source>
</evidence>
<keyword evidence="7" id="KW-0999">Mitochondrion inner membrane</keyword>
<organism evidence="17 18">
    <name type="scientific">Olpidium bornovanus</name>
    <dbReference type="NCBI Taxonomy" id="278681"/>
    <lineage>
        <taxon>Eukaryota</taxon>
        <taxon>Fungi</taxon>
        <taxon>Fungi incertae sedis</taxon>
        <taxon>Olpidiomycota</taxon>
        <taxon>Olpidiomycotina</taxon>
        <taxon>Olpidiomycetes</taxon>
        <taxon>Olpidiales</taxon>
        <taxon>Olpidiaceae</taxon>
        <taxon>Olpidium</taxon>
    </lineage>
</organism>
<keyword evidence="18" id="KW-1185">Reference proteome</keyword>
<name>A0A8H7ZZG3_9FUNG</name>
<keyword evidence="6" id="KW-0479">Metal-binding</keyword>
<protein>
    <recommendedName>
        <fullName evidence="4">Mitochondrial import inner membrane translocase subunit TIM10</fullName>
    </recommendedName>
    <alternativeName>
        <fullName evidence="3 15">mitochondrial import inner membrane translocase subunit Tim10</fullName>
    </alternativeName>
</protein>
<comment type="similarity">
    <text evidence="2">Belongs to the small Tim family.</text>
</comment>
<dbReference type="OrthoDB" id="274922at2759"/>
<evidence type="ECO:0000313" key="18">
    <source>
        <dbReference type="Proteomes" id="UP000673691"/>
    </source>
</evidence>
<comment type="caution">
    <text evidence="17">The sequence shown here is derived from an EMBL/GenBank/DDBJ whole genome shotgun (WGS) entry which is preliminary data.</text>
</comment>
<dbReference type="GO" id="GO:0015031">
    <property type="term" value="P:protein transport"/>
    <property type="evidence" value="ECO:0007669"/>
    <property type="project" value="UniProtKB-KW"/>
</dbReference>
<dbReference type="Proteomes" id="UP000673691">
    <property type="component" value="Unassembled WGS sequence"/>
</dbReference>
<dbReference type="PANTHER" id="PTHR11038:SF16">
    <property type="entry name" value="MITOCHONDRIAL IMPORT INNER MEMBRANE TRANSLOCASE SUBUNIT TIM10"/>
    <property type="match status" value="1"/>
</dbReference>
<evidence type="ECO:0000256" key="11">
    <source>
        <dbReference type="ARBA" id="ARBA00023128"/>
    </source>
</evidence>
<sequence length="163" mass="18164">RVTCRCGAWAAENSVPKKKKKNKKGEASGTGRIFEIWQDSGRRGLRASYRTKENRRNPARERGRPVMSFFGGGAAAKAQQQQALQQQAMEQEIEMLSDMYNRMVSSCHRKCIPVTYRDGELTKGESVCIDRCTAKFFDVNKLVGEQLQQMSAAAQNAAGAVVQ</sequence>
<keyword evidence="8" id="KW-0862">Zinc</keyword>
<comment type="subcellular location">
    <subcellularLocation>
        <location evidence="1">Mitochondrion inner membrane</location>
        <topology evidence="1">Peripheral membrane protein</topology>
        <orientation evidence="1">Intermembrane side</orientation>
    </subcellularLocation>
</comment>
<keyword evidence="10" id="KW-0811">Translocation</keyword>
<feature type="domain" description="Tim10-like" evidence="16">
    <location>
        <begin position="85"/>
        <end position="149"/>
    </location>
</feature>
<dbReference type="EMBL" id="JAEFCI010002553">
    <property type="protein sequence ID" value="KAG5462154.1"/>
    <property type="molecule type" value="Genomic_DNA"/>
</dbReference>
<keyword evidence="9" id="KW-0653">Protein transport</keyword>
<dbReference type="InterPro" id="IPR004217">
    <property type="entry name" value="Tim10-like"/>
</dbReference>
<dbReference type="GO" id="GO:0045039">
    <property type="term" value="P:protein insertion into mitochondrial inner membrane"/>
    <property type="evidence" value="ECO:0007669"/>
    <property type="project" value="TreeGrafter"/>
</dbReference>
<evidence type="ECO:0000256" key="2">
    <source>
        <dbReference type="ARBA" id="ARBA00006720"/>
    </source>
</evidence>
<dbReference type="InterPro" id="IPR035427">
    <property type="entry name" value="Tim10-like_dom_sf"/>
</dbReference>
<dbReference type="Pfam" id="PF02953">
    <property type="entry name" value="zf-Tim10_DDP"/>
    <property type="match status" value="1"/>
</dbReference>
<dbReference type="PANTHER" id="PTHR11038">
    <property type="entry name" value="MITOCHONDRIAL IMPORT INNER MEMBRANE TRANSLOCASE SUBUNIT TIM10"/>
    <property type="match status" value="1"/>
</dbReference>
<dbReference type="GO" id="GO:0046872">
    <property type="term" value="F:metal ion binding"/>
    <property type="evidence" value="ECO:0007669"/>
    <property type="project" value="UniProtKB-KW"/>
</dbReference>
<dbReference type="GO" id="GO:0005743">
    <property type="term" value="C:mitochondrial inner membrane"/>
    <property type="evidence" value="ECO:0007669"/>
    <property type="project" value="UniProtKB-SubCell"/>
</dbReference>
<evidence type="ECO:0000256" key="5">
    <source>
        <dbReference type="ARBA" id="ARBA00022448"/>
    </source>
</evidence>